<dbReference type="InterPro" id="IPR010854">
    <property type="entry name" value="YdgH/BhsA/McbA-like_dom"/>
</dbReference>
<reference evidence="1" key="1">
    <citation type="submission" date="2019-05" db="EMBL/GenBank/DDBJ databases">
        <authorList>
            <consortium name="Pathogen Informatics"/>
        </authorList>
    </citation>
    <scope>NUCLEOTIDE SEQUENCE [LARGE SCALE GENOMIC DNA]</scope>
    <source>
        <strain evidence="1">NCTC12965</strain>
    </source>
</reference>
<sequence length="88" mass="9340">MKRITIATAIALLLSANAMAATEITARQAAERQSIGFVSLTQEVVSPDDATSQINKIADQRGASAYRIVALHEPGSTASIHVSAELYR</sequence>
<protein>
    <submittedName>
        <fullName evidence="1">Putative biofilm stress and motility protein A</fullName>
    </submittedName>
</protein>
<proteinExistence type="predicted"/>
<accession>A0A0F7HBG3</accession>
<dbReference type="InterPro" id="IPR051096">
    <property type="entry name" value="BhsA/McbA_stress_biofilm_assoc"/>
</dbReference>
<dbReference type="GeneID" id="30320570"/>
<organism evidence="1">
    <name type="scientific">Serratia fonticola</name>
    <dbReference type="NCBI Taxonomy" id="47917"/>
    <lineage>
        <taxon>Bacteria</taxon>
        <taxon>Pseudomonadati</taxon>
        <taxon>Pseudomonadota</taxon>
        <taxon>Gammaproteobacteria</taxon>
        <taxon>Enterobacterales</taxon>
        <taxon>Yersiniaceae</taxon>
        <taxon>Serratia</taxon>
    </lineage>
</organism>
<dbReference type="RefSeq" id="WP_024483345.1">
    <property type="nucleotide sequence ID" value="NZ_CAMITP010000017.1"/>
</dbReference>
<dbReference type="AlphaFoldDB" id="A0A0F7HBG3"/>
<dbReference type="Pfam" id="PF07338">
    <property type="entry name" value="YdgH_BhsA-like"/>
    <property type="match status" value="1"/>
</dbReference>
<evidence type="ECO:0000313" key="1">
    <source>
        <dbReference type="EMBL" id="VTR51003.1"/>
    </source>
</evidence>
<dbReference type="SUPFAM" id="SSF159871">
    <property type="entry name" value="YdgH-like"/>
    <property type="match status" value="1"/>
</dbReference>
<dbReference type="InterPro" id="IPR025543">
    <property type="entry name" value="Dodecin-like"/>
</dbReference>
<gene>
    <name evidence="1" type="ORF">NCTC12965_06068</name>
</gene>
<dbReference type="Gene3D" id="3.30.1660.10">
    <property type="entry name" value="Flavin-binding protein dodecin"/>
    <property type="match status" value="1"/>
</dbReference>
<dbReference type="EMBL" id="CABEEZ010000123">
    <property type="protein sequence ID" value="VTR51003.1"/>
    <property type="molecule type" value="Genomic_DNA"/>
</dbReference>
<name>A0A0F7HBG3_SERFO</name>
<dbReference type="PANTHER" id="PTHR34156">
    <property type="entry name" value="OUTER MEMBRANE PROTEIN-RELATED-RELATED"/>
    <property type="match status" value="1"/>
</dbReference>
<dbReference type="PANTHER" id="PTHR34156:SF6">
    <property type="entry name" value="OUTER MEMBRANE PROTEIN"/>
    <property type="match status" value="1"/>
</dbReference>
<dbReference type="InterPro" id="IPR036275">
    <property type="entry name" value="YdgH-like_sf"/>
</dbReference>
<dbReference type="KEGG" id="sfw:WN53_10375"/>